<keyword evidence="2" id="KW-1185">Reference proteome</keyword>
<comment type="caution">
    <text evidence="1">The sequence shown here is derived from an EMBL/GenBank/DDBJ whole genome shotgun (WGS) entry which is preliminary data.</text>
</comment>
<proteinExistence type="predicted"/>
<organism evidence="1 2">
    <name type="scientific">Lapidilactobacillus gannanensis</name>
    <dbReference type="NCBI Taxonomy" id="2486002"/>
    <lineage>
        <taxon>Bacteria</taxon>
        <taxon>Bacillati</taxon>
        <taxon>Bacillota</taxon>
        <taxon>Bacilli</taxon>
        <taxon>Lactobacillales</taxon>
        <taxon>Lactobacillaceae</taxon>
        <taxon>Lapidilactobacillus</taxon>
    </lineage>
</organism>
<dbReference type="RefSeq" id="WP_164509179.1">
    <property type="nucleotide sequence ID" value="NZ_JBHTOH010000025.1"/>
</dbReference>
<dbReference type="Proteomes" id="UP001597191">
    <property type="component" value="Unassembled WGS sequence"/>
</dbReference>
<evidence type="ECO:0000313" key="2">
    <source>
        <dbReference type="Proteomes" id="UP001597191"/>
    </source>
</evidence>
<accession>A0ABW4BME8</accession>
<dbReference type="EMBL" id="JBHTOH010000025">
    <property type="protein sequence ID" value="MFD1410780.1"/>
    <property type="molecule type" value="Genomic_DNA"/>
</dbReference>
<sequence length="98" mass="11520">MIRNLSRDKMDSCYTLIDHHVFEVIKKIDNSYIVRLVDFNNQYGDQKKESITVLVDASKVDPKYMITTSNLTPQEIMNSFRKIENDTYVEAKFPHTDD</sequence>
<reference evidence="2" key="1">
    <citation type="journal article" date="2019" name="Int. J. Syst. Evol. Microbiol.">
        <title>The Global Catalogue of Microorganisms (GCM) 10K type strain sequencing project: providing services to taxonomists for standard genome sequencing and annotation.</title>
        <authorList>
            <consortium name="The Broad Institute Genomics Platform"/>
            <consortium name="The Broad Institute Genome Sequencing Center for Infectious Disease"/>
            <person name="Wu L."/>
            <person name="Ma J."/>
        </authorList>
    </citation>
    <scope>NUCLEOTIDE SEQUENCE [LARGE SCALE GENOMIC DNA]</scope>
    <source>
        <strain evidence="2">CCM 8937</strain>
    </source>
</reference>
<gene>
    <name evidence="1" type="ORF">ACFQ4R_04015</name>
</gene>
<evidence type="ECO:0000313" key="1">
    <source>
        <dbReference type="EMBL" id="MFD1410780.1"/>
    </source>
</evidence>
<protein>
    <submittedName>
        <fullName evidence="1">Uncharacterized protein</fullName>
    </submittedName>
</protein>
<name>A0ABW4BME8_9LACO</name>